<evidence type="ECO:0000313" key="2">
    <source>
        <dbReference type="Proteomes" id="UP000325440"/>
    </source>
</evidence>
<dbReference type="GO" id="GO:0031625">
    <property type="term" value="F:ubiquitin protein ligase binding"/>
    <property type="evidence" value="ECO:0007669"/>
    <property type="project" value="TreeGrafter"/>
</dbReference>
<accession>A0A5E4N078</accession>
<dbReference type="Pfam" id="PF09737">
    <property type="entry name" value="Det1"/>
    <property type="match status" value="1"/>
</dbReference>
<keyword evidence="2" id="KW-1185">Reference proteome</keyword>
<proteinExistence type="predicted"/>
<sequence length="550" mass="64225">MSNLPSEFGDIKQKKVPHRNLLHSLYDREINGMKTRTTCIKATYQCVCPNCTVINVEKPPCYLRKFTPDGRHFIAFSHDQSSLEVYDYLGCSMAANLLKNYEGNCIGQNNEGDVVRKRIFEQLFKLKYRIKVSPEGEQLNRECSLFTENGHYAVVGSAAVIPDDMRPQFYEMYTNNEAVSPNPLFPLEDYTIHLVNLKHGAVSHYIDFKSDKIFLSHNQGIYLLNNTLAVLSVQHQVIHIYKIIRNRFCLLRKIGRFCYEDDHLLITSVYTIMNRAMYRPFRENSVNGLKHKLMIFLYKKAEGEAQKTGTQYPLRKFYQHFNQFLSLRMWKMQLLDENHILIRYAPEEVATIKIQEPNTQASFFMVYNMVTTTVLEVFENTSDDLLKVYENFCDNFRNSYANPEGFMPCSPANNIYSWESHQKFKNTIINAKFGGIMEANKRILAQLPVAAQSFTSSPYLDTYLYSYDEKWVSPMERPKVVGEYPIRFYSRESGLLSFCLYTSESKGPTLDRRRLVAFTFHPTDPFAISVQRDNFEYVVNFHIRKVYMPE</sequence>
<dbReference type="GO" id="GO:0031461">
    <property type="term" value="C:cullin-RING ubiquitin ligase complex"/>
    <property type="evidence" value="ECO:0007669"/>
    <property type="project" value="TreeGrafter"/>
</dbReference>
<dbReference type="AlphaFoldDB" id="A0A5E4N078"/>
<evidence type="ECO:0000313" key="1">
    <source>
        <dbReference type="EMBL" id="VVC37225.1"/>
    </source>
</evidence>
<dbReference type="GO" id="GO:1990756">
    <property type="term" value="F:ubiquitin-like ligase-substrate adaptor activity"/>
    <property type="evidence" value="ECO:0007669"/>
    <property type="project" value="TreeGrafter"/>
</dbReference>
<dbReference type="GO" id="GO:0032436">
    <property type="term" value="P:positive regulation of proteasomal ubiquitin-dependent protein catabolic process"/>
    <property type="evidence" value="ECO:0007669"/>
    <property type="project" value="TreeGrafter"/>
</dbReference>
<name>A0A5E4N078_9HEMI</name>
<dbReference type="Proteomes" id="UP000325440">
    <property type="component" value="Unassembled WGS sequence"/>
</dbReference>
<dbReference type="OrthoDB" id="18339at2759"/>
<gene>
    <name evidence="1" type="ORF">CINCED_3A001022</name>
</gene>
<reference evidence="1 2" key="1">
    <citation type="submission" date="2019-08" db="EMBL/GenBank/DDBJ databases">
        <authorList>
            <person name="Alioto T."/>
            <person name="Alioto T."/>
            <person name="Gomez Garrido J."/>
        </authorList>
    </citation>
    <scope>NUCLEOTIDE SEQUENCE [LARGE SCALE GENOMIC DNA]</scope>
</reference>
<dbReference type="InterPro" id="IPR019138">
    <property type="entry name" value="De-etiolated_protein_1_Det1"/>
</dbReference>
<protein>
    <submittedName>
        <fullName evidence="1">De-etiolated protein 1, Det1</fullName>
    </submittedName>
</protein>
<organism evidence="1 2">
    <name type="scientific">Cinara cedri</name>
    <dbReference type="NCBI Taxonomy" id="506608"/>
    <lineage>
        <taxon>Eukaryota</taxon>
        <taxon>Metazoa</taxon>
        <taxon>Ecdysozoa</taxon>
        <taxon>Arthropoda</taxon>
        <taxon>Hexapoda</taxon>
        <taxon>Insecta</taxon>
        <taxon>Pterygota</taxon>
        <taxon>Neoptera</taxon>
        <taxon>Paraneoptera</taxon>
        <taxon>Hemiptera</taxon>
        <taxon>Sternorrhyncha</taxon>
        <taxon>Aphidomorpha</taxon>
        <taxon>Aphidoidea</taxon>
        <taxon>Aphididae</taxon>
        <taxon>Lachninae</taxon>
        <taxon>Cinara</taxon>
    </lineage>
</organism>
<dbReference type="EMBL" id="CABPRJ010001443">
    <property type="protein sequence ID" value="VVC37225.1"/>
    <property type="molecule type" value="Genomic_DNA"/>
</dbReference>
<dbReference type="PANTHER" id="PTHR13374">
    <property type="entry name" value="DET1 HOMOLOG DE-ETIOLATED-1 HOMOLOG"/>
    <property type="match status" value="1"/>
</dbReference>
<dbReference type="PANTHER" id="PTHR13374:SF3">
    <property type="entry name" value="DET1 HOMOLOG"/>
    <property type="match status" value="1"/>
</dbReference>
<dbReference type="GO" id="GO:0005634">
    <property type="term" value="C:nucleus"/>
    <property type="evidence" value="ECO:0007669"/>
    <property type="project" value="TreeGrafter"/>
</dbReference>
<dbReference type="GO" id="GO:0016567">
    <property type="term" value="P:protein ubiquitination"/>
    <property type="evidence" value="ECO:0007669"/>
    <property type="project" value="TreeGrafter"/>
</dbReference>